<reference evidence="4 5" key="1">
    <citation type="submission" date="2019-02" db="EMBL/GenBank/DDBJ databases">
        <title>Deep-cultivation of Planctomycetes and their phenomic and genomic characterization uncovers novel biology.</title>
        <authorList>
            <person name="Wiegand S."/>
            <person name="Jogler M."/>
            <person name="Boedeker C."/>
            <person name="Pinto D."/>
            <person name="Vollmers J."/>
            <person name="Rivas-Marin E."/>
            <person name="Kohn T."/>
            <person name="Peeters S.H."/>
            <person name="Heuer A."/>
            <person name="Rast P."/>
            <person name="Oberbeckmann S."/>
            <person name="Bunk B."/>
            <person name="Jeske O."/>
            <person name="Meyerdierks A."/>
            <person name="Storesund J.E."/>
            <person name="Kallscheuer N."/>
            <person name="Luecker S."/>
            <person name="Lage O.M."/>
            <person name="Pohl T."/>
            <person name="Merkel B.J."/>
            <person name="Hornburger P."/>
            <person name="Mueller R.-W."/>
            <person name="Bruemmer F."/>
            <person name="Labrenz M."/>
            <person name="Spormann A.M."/>
            <person name="Op den Camp H."/>
            <person name="Overmann J."/>
            <person name="Amann R."/>
            <person name="Jetten M.S.M."/>
            <person name="Mascher T."/>
            <person name="Medema M.H."/>
            <person name="Devos D.P."/>
            <person name="Kaster A.-K."/>
            <person name="Ovreas L."/>
            <person name="Rohde M."/>
            <person name="Galperin M.Y."/>
            <person name="Jogler C."/>
        </authorList>
    </citation>
    <scope>NUCLEOTIDE SEQUENCE [LARGE SCALE GENOMIC DNA]</scope>
    <source>
        <strain evidence="4 5">Q31a</strain>
    </source>
</reference>
<dbReference type="EMBL" id="CP036298">
    <property type="protein sequence ID" value="QDV26992.1"/>
    <property type="molecule type" value="Genomic_DNA"/>
</dbReference>
<dbReference type="AlphaFoldDB" id="A0A518GEG5"/>
<protein>
    <recommendedName>
        <fullName evidence="3">DUF374 domain-containing protein</fullName>
    </recommendedName>
</protein>
<proteinExistence type="predicted"/>
<keyword evidence="2" id="KW-0472">Membrane</keyword>
<feature type="compositionally biased region" description="Polar residues" evidence="1">
    <location>
        <begin position="255"/>
        <end position="266"/>
    </location>
</feature>
<dbReference type="CDD" id="cd07983">
    <property type="entry name" value="LPLAT_DUF374-like"/>
    <property type="match status" value="1"/>
</dbReference>
<feature type="compositionally biased region" description="Basic and acidic residues" evidence="1">
    <location>
        <begin position="242"/>
        <end position="254"/>
    </location>
</feature>
<dbReference type="RefSeq" id="WP_145083697.1">
    <property type="nucleotide sequence ID" value="NZ_CP036298.1"/>
</dbReference>
<dbReference type="OrthoDB" id="9810508at2"/>
<feature type="region of interest" description="Disordered" evidence="1">
    <location>
        <begin position="238"/>
        <end position="287"/>
    </location>
</feature>
<keyword evidence="2" id="KW-0812">Transmembrane</keyword>
<dbReference type="KEGG" id="ahel:Q31a_53720"/>
<evidence type="ECO:0000259" key="3">
    <source>
        <dbReference type="Pfam" id="PF04028"/>
    </source>
</evidence>
<keyword evidence="2" id="KW-1133">Transmembrane helix</keyword>
<dbReference type="InterPro" id="IPR007172">
    <property type="entry name" value="DUF374"/>
</dbReference>
<name>A0A518GEG5_9BACT</name>
<evidence type="ECO:0000313" key="4">
    <source>
        <dbReference type="EMBL" id="QDV26992.1"/>
    </source>
</evidence>
<evidence type="ECO:0000256" key="1">
    <source>
        <dbReference type="SAM" id="MobiDB-lite"/>
    </source>
</evidence>
<feature type="domain" description="DUF374" evidence="3">
    <location>
        <begin position="77"/>
        <end position="143"/>
    </location>
</feature>
<accession>A0A518GEG5</accession>
<feature type="transmembrane region" description="Helical" evidence="2">
    <location>
        <begin position="20"/>
        <end position="37"/>
    </location>
</feature>
<keyword evidence="5" id="KW-1185">Reference proteome</keyword>
<gene>
    <name evidence="4" type="ORF">Q31a_53720</name>
</gene>
<dbReference type="Proteomes" id="UP000318017">
    <property type="component" value="Chromosome"/>
</dbReference>
<organism evidence="4 5">
    <name type="scientific">Aureliella helgolandensis</name>
    <dbReference type="NCBI Taxonomy" id="2527968"/>
    <lineage>
        <taxon>Bacteria</taxon>
        <taxon>Pseudomonadati</taxon>
        <taxon>Planctomycetota</taxon>
        <taxon>Planctomycetia</taxon>
        <taxon>Pirellulales</taxon>
        <taxon>Pirellulaceae</taxon>
        <taxon>Aureliella</taxon>
    </lineage>
</organism>
<evidence type="ECO:0000256" key="2">
    <source>
        <dbReference type="SAM" id="Phobius"/>
    </source>
</evidence>
<evidence type="ECO:0000313" key="5">
    <source>
        <dbReference type="Proteomes" id="UP000318017"/>
    </source>
</evidence>
<sequence length="287" mass="32443">MAKLSLRTRQFLRRQKPPAVFWRLSGFLMIKFLNTWMSTLSYRMVRYEREADPADELFTGPVIFVFWHEYIPFPIYTRPHCRLAMLLSQHQDAEILSHVAHFAGLEAVRGSTSRGGTAALRELIDRGSGMSLAITPDGPRGPRRQLAQGAVYLSSRLQIPIVAIGIGYDRPWRNHSSWDKFAIPRPFSRCRAVLGPRMQIAADLDRTQIESERVRIESQLNQLTTLAEDWADSKIEMQGSEKLFRSPPRSDKTSRIQQPNQPTTAGHPSLHGTPPTASGLPSLRTAS</sequence>
<dbReference type="Pfam" id="PF04028">
    <property type="entry name" value="DUF374"/>
    <property type="match status" value="1"/>
</dbReference>